<dbReference type="GO" id="GO:0003677">
    <property type="term" value="F:DNA binding"/>
    <property type="evidence" value="ECO:0007669"/>
    <property type="project" value="InterPro"/>
</dbReference>
<dbReference type="CDD" id="cd00093">
    <property type="entry name" value="HTH_XRE"/>
    <property type="match status" value="1"/>
</dbReference>
<dbReference type="InterPro" id="IPR041413">
    <property type="entry name" value="MLTR_LBD"/>
</dbReference>
<dbReference type="Gene3D" id="3.30.450.180">
    <property type="match status" value="1"/>
</dbReference>
<evidence type="ECO:0000259" key="1">
    <source>
        <dbReference type="Pfam" id="PF17765"/>
    </source>
</evidence>
<gene>
    <name evidence="2" type="ORF">E3O42_11190</name>
</gene>
<evidence type="ECO:0000313" key="3">
    <source>
        <dbReference type="Proteomes" id="UP000297907"/>
    </source>
</evidence>
<dbReference type="Gene3D" id="1.10.260.40">
    <property type="entry name" value="lambda repressor-like DNA-binding domains"/>
    <property type="match status" value="1"/>
</dbReference>
<dbReference type="Proteomes" id="UP000297907">
    <property type="component" value="Unassembled WGS sequence"/>
</dbReference>
<accession>A0A4R8W2J3</accession>
<organism evidence="2 3">
    <name type="scientific">Cryobacterium adonitolivorans</name>
    <dbReference type="NCBI Taxonomy" id="1259189"/>
    <lineage>
        <taxon>Bacteria</taxon>
        <taxon>Bacillati</taxon>
        <taxon>Actinomycetota</taxon>
        <taxon>Actinomycetes</taxon>
        <taxon>Micrococcales</taxon>
        <taxon>Microbacteriaceae</taxon>
        <taxon>Cryobacterium</taxon>
    </lineage>
</organism>
<dbReference type="Pfam" id="PF17765">
    <property type="entry name" value="MLTR_LBD"/>
    <property type="match status" value="1"/>
</dbReference>
<dbReference type="InterPro" id="IPR010982">
    <property type="entry name" value="Lambda_DNA-bd_dom_sf"/>
</dbReference>
<dbReference type="Pfam" id="PF13560">
    <property type="entry name" value="HTH_31"/>
    <property type="match status" value="1"/>
</dbReference>
<dbReference type="OrthoDB" id="3518652at2"/>
<dbReference type="PANTHER" id="PTHR35010:SF2">
    <property type="entry name" value="BLL4672 PROTEIN"/>
    <property type="match status" value="1"/>
</dbReference>
<feature type="domain" description="MmyB-like transcription regulator ligand binding" evidence="1">
    <location>
        <begin position="101"/>
        <end position="261"/>
    </location>
</feature>
<sequence length="313" mass="34514">METLADYLRARRTLVEPIDVGLPAGSRQRRVAGLRREEVAMLAGISSDYYLRLEQGRELHPSLPVLNGLALALRLDQAAVAHLHRLARPYLGERRQLDDTVSVSVRTLVEQMPAIPAYVLNRYLDILYVNALGRALSADFRPGNNLAKLVFFATSIHDKTWRATARRTAAYLRSSVDPTDDGPEITSLLENLHAGGAEFTEIWSRHETLSAWGTPTTFSHPEVGPIELRYQTFDLPATGGQMLGMFVPAPGGPSAECLQMLMLFTRDPANTEGVPITPRNTGTTPPQVAALYRRSMSKNQQHLDSAGTTWTSA</sequence>
<name>A0A4R8W2J3_9MICO</name>
<proteinExistence type="predicted"/>
<comment type="caution">
    <text evidence="2">The sequence shown here is derived from an EMBL/GenBank/DDBJ whole genome shotgun (WGS) entry which is preliminary data.</text>
</comment>
<dbReference type="InterPro" id="IPR001387">
    <property type="entry name" value="Cro/C1-type_HTH"/>
</dbReference>
<dbReference type="RefSeq" id="WP_134454014.1">
    <property type="nucleotide sequence ID" value="NZ_SOFL01000036.1"/>
</dbReference>
<dbReference type="PANTHER" id="PTHR35010">
    <property type="entry name" value="BLL4672 PROTEIN-RELATED"/>
    <property type="match status" value="1"/>
</dbReference>
<dbReference type="AlphaFoldDB" id="A0A4R8W2J3"/>
<reference evidence="2 3" key="1">
    <citation type="submission" date="2019-03" db="EMBL/GenBank/DDBJ databases">
        <title>Genomics of glacier-inhabiting Cryobacterium strains.</title>
        <authorList>
            <person name="Liu Q."/>
            <person name="Xin Y.-H."/>
        </authorList>
    </citation>
    <scope>NUCLEOTIDE SEQUENCE [LARGE SCALE GENOMIC DNA]</scope>
    <source>
        <strain evidence="2 3">RHLS22-1</strain>
    </source>
</reference>
<protein>
    <submittedName>
        <fullName evidence="2">XRE family transcriptional regulator</fullName>
    </submittedName>
</protein>
<dbReference type="SUPFAM" id="SSF47413">
    <property type="entry name" value="lambda repressor-like DNA-binding domains"/>
    <property type="match status" value="1"/>
</dbReference>
<evidence type="ECO:0000313" key="2">
    <source>
        <dbReference type="EMBL" id="TFC01035.1"/>
    </source>
</evidence>
<keyword evidence="3" id="KW-1185">Reference proteome</keyword>
<dbReference type="EMBL" id="SOFL01000036">
    <property type="protein sequence ID" value="TFC01035.1"/>
    <property type="molecule type" value="Genomic_DNA"/>
</dbReference>